<evidence type="ECO:0000256" key="2">
    <source>
        <dbReference type="SAM" id="Phobius"/>
    </source>
</evidence>
<evidence type="ECO:0000313" key="5">
    <source>
        <dbReference type="Proteomes" id="UP000444721"/>
    </source>
</evidence>
<feature type="region of interest" description="Disordered" evidence="1">
    <location>
        <begin position="637"/>
        <end position="672"/>
    </location>
</feature>
<dbReference type="Pfam" id="PF25474">
    <property type="entry name" value="TPR_TmcB"/>
    <property type="match status" value="1"/>
</dbReference>
<dbReference type="Proteomes" id="UP000444721">
    <property type="component" value="Unassembled WGS sequence"/>
</dbReference>
<keyword evidence="2" id="KW-1133">Transmembrane helix</keyword>
<comment type="caution">
    <text evidence="4">The sequence shown here is derived from an EMBL/GenBank/DDBJ whole genome shotgun (WGS) entry which is preliminary data.</text>
</comment>
<evidence type="ECO:0000256" key="1">
    <source>
        <dbReference type="SAM" id="MobiDB-lite"/>
    </source>
</evidence>
<protein>
    <recommendedName>
        <fullName evidence="3">TmcB/TmcC TPR repeats domain-containing protein</fullName>
    </recommendedName>
</protein>
<sequence length="817" mass="92182">MSLPIEPTPQQQARRGSIISYVGGAGGESYLSIGSETSSSTNADGIVFTKNLKEFVVRYVTVIQDKPQFEGKKYLMASVAFHCFVMWTSVFLPTLGDYSWGSIANWIFTVANYPITFSLNLLSYFGMIGVGTFCFVIVLMAVIVTLLSFWVIWKSSKKMKQIKMLCIITGSVLNLLCMTMSFVLSSFIECDFEKKVYFSSIEDWDYALVRYPSIQCFGEENKAPFIMSILVVVTLMIVISILRLTWSPGLACSAAFKTSYDWPLTFLTLSKMAQLFFMYFIPSYLMYLRACLHLGVSLVWIVILFWKVPFTRRFENSIYSGVALAKVGASIGSLVSSLVNKEKAVEIGLAMFGLTIALIIIGFLFGYLAMDVYVRLACRSIRNIFHSAIQEGSSHHTVTTTTECNPSTLIEKEAYSIYSSIVESRKVAFLKLFIRFCTISSNNSSRSSNEEANSTLTDSGLVLSFIKGVSYQKQFINAVSLVLISSLFLLYNSHASYALSLAKRLYRRKLSLFEAISLAGTLNEIDSSVKNSLQNIEPVEHYLVILDSNYREIKGLHKEFLKELANDSVNIDYLELINSRCSKLMAMSENIISNVHEQYRHDRGFLRAHAQFLEEVKFDKESANEIYSEIGSLEEDSNERKRRMSMKSKKNQVQALGDDDSLVNGSFKESSRSFPESKFKRSTVYSVTDESNKVANEIEADRLCDDMDGVENDPYIKKQMTYQSSLWAKPRSDIFLIVLFIYGLLSLLILIVSMALSVYFSQDVLGDVRFIQQSCEPTVSTYAILRNVRNQQAFNEIIREGVVTPNEIISSLKTDGN</sequence>
<feature type="transmembrane region" description="Helical" evidence="2">
    <location>
        <begin position="734"/>
        <end position="760"/>
    </location>
</feature>
<keyword evidence="2" id="KW-0472">Membrane</keyword>
<feature type="domain" description="TmcB/TmcC TPR repeats" evidence="3">
    <location>
        <begin position="555"/>
        <end position="638"/>
    </location>
</feature>
<feature type="transmembrane region" description="Helical" evidence="2">
    <location>
        <begin position="124"/>
        <end position="153"/>
    </location>
</feature>
<feature type="transmembrane region" description="Helical" evidence="2">
    <location>
        <begin position="287"/>
        <end position="306"/>
    </location>
</feature>
<organism evidence="4 5">
    <name type="scientific">Naegleria fowleri</name>
    <name type="common">Brain eating amoeba</name>
    <dbReference type="NCBI Taxonomy" id="5763"/>
    <lineage>
        <taxon>Eukaryota</taxon>
        <taxon>Discoba</taxon>
        <taxon>Heterolobosea</taxon>
        <taxon>Tetramitia</taxon>
        <taxon>Eutetramitia</taxon>
        <taxon>Vahlkampfiidae</taxon>
        <taxon>Naegleria</taxon>
    </lineage>
</organism>
<feature type="transmembrane region" description="Helical" evidence="2">
    <location>
        <begin position="475"/>
        <end position="491"/>
    </location>
</feature>
<dbReference type="InterPro" id="IPR052994">
    <property type="entry name" value="Tiny_macrocysts_regulators"/>
</dbReference>
<evidence type="ECO:0000313" key="4">
    <source>
        <dbReference type="EMBL" id="KAF0974538.1"/>
    </source>
</evidence>
<dbReference type="GeneID" id="68113788"/>
<evidence type="ECO:0000259" key="3">
    <source>
        <dbReference type="Pfam" id="PF25474"/>
    </source>
</evidence>
<keyword evidence="2" id="KW-0812">Transmembrane</keyword>
<feature type="transmembrane region" description="Helical" evidence="2">
    <location>
        <begin position="223"/>
        <end position="242"/>
    </location>
</feature>
<feature type="transmembrane region" description="Helical" evidence="2">
    <location>
        <begin position="74"/>
        <end position="92"/>
    </location>
</feature>
<dbReference type="EMBL" id="VFQX01000052">
    <property type="protein sequence ID" value="KAF0974538.1"/>
    <property type="molecule type" value="Genomic_DNA"/>
</dbReference>
<feature type="transmembrane region" description="Helical" evidence="2">
    <location>
        <begin position="165"/>
        <end position="188"/>
    </location>
</feature>
<proteinExistence type="predicted"/>
<gene>
    <name evidence="4" type="ORF">FDP41_006570</name>
</gene>
<name>A0A6A5BK83_NAEFO</name>
<dbReference type="RefSeq" id="XP_044559251.1">
    <property type="nucleotide sequence ID" value="XM_044710220.1"/>
</dbReference>
<reference evidence="4 5" key="1">
    <citation type="journal article" date="2019" name="Sci. Rep.">
        <title>Nanopore sequencing improves the draft genome of the human pathogenic amoeba Naegleria fowleri.</title>
        <authorList>
            <person name="Liechti N."/>
            <person name="Schurch N."/>
            <person name="Bruggmann R."/>
            <person name="Wittwer M."/>
        </authorList>
    </citation>
    <scope>NUCLEOTIDE SEQUENCE [LARGE SCALE GENOMIC DNA]</scope>
    <source>
        <strain evidence="4 5">ATCC 30894</strain>
    </source>
</reference>
<feature type="transmembrane region" description="Helical" evidence="2">
    <location>
        <begin position="318"/>
        <end position="339"/>
    </location>
</feature>
<dbReference type="VEuPathDB" id="AmoebaDB:FDP41_006570"/>
<keyword evidence="5" id="KW-1185">Reference proteome</keyword>
<dbReference type="PANTHER" id="PTHR31600">
    <property type="entry name" value="TINY MACROCYSTS PROTEIN B-RELATED"/>
    <property type="match status" value="1"/>
</dbReference>
<accession>A0A6A5BK83</accession>
<dbReference type="VEuPathDB" id="AmoebaDB:NfTy_088950"/>
<feature type="compositionally biased region" description="Basic residues" evidence="1">
    <location>
        <begin position="640"/>
        <end position="650"/>
    </location>
</feature>
<feature type="transmembrane region" description="Helical" evidence="2">
    <location>
        <begin position="351"/>
        <end position="374"/>
    </location>
</feature>
<dbReference type="PANTHER" id="PTHR31600:SF2">
    <property type="entry name" value="GAMETE ENRICHED GENE 10 PROTEIN-RELATED"/>
    <property type="match status" value="1"/>
</dbReference>
<dbReference type="InterPro" id="IPR057352">
    <property type="entry name" value="TPR_TmcB/C"/>
</dbReference>
<dbReference type="AlphaFoldDB" id="A0A6A5BK83"/>
<dbReference type="VEuPathDB" id="AmoebaDB:NF0058590"/>